<feature type="signal peptide" evidence="5">
    <location>
        <begin position="1"/>
        <end position="25"/>
    </location>
</feature>
<dbReference type="SUPFAM" id="SSF56399">
    <property type="entry name" value="ADP-ribosylation"/>
    <property type="match status" value="1"/>
</dbReference>
<dbReference type="Pfam" id="PF01375">
    <property type="entry name" value="Enterotoxin_a"/>
    <property type="match status" value="1"/>
</dbReference>
<dbReference type="GO" id="GO:0090729">
    <property type="term" value="F:toxin activity"/>
    <property type="evidence" value="ECO:0007669"/>
    <property type="project" value="UniProtKB-KW"/>
</dbReference>
<reference evidence="6 7" key="1">
    <citation type="submission" date="2017-06" db="EMBL/GenBank/DDBJ databases">
        <title>Ant-infecting Ophiocordyceps genomes reveal a high diversity of potential behavioral manipulation genes and a possible major role for enterotoxins.</title>
        <authorList>
            <person name="De Bekker C."/>
            <person name="Evans H.C."/>
            <person name="Brachmann A."/>
            <person name="Hughes D.P."/>
        </authorList>
    </citation>
    <scope>NUCLEOTIDE SEQUENCE [LARGE SCALE GENOMIC DNA]</scope>
    <source>
        <strain evidence="6 7">Map64</strain>
    </source>
</reference>
<evidence type="ECO:0000313" key="6">
    <source>
        <dbReference type="EMBL" id="PHH66603.1"/>
    </source>
</evidence>
<keyword evidence="7" id="KW-1185">Reference proteome</keyword>
<comment type="caution">
    <text evidence="6">The sequence shown here is derived from an EMBL/GenBank/DDBJ whole genome shotgun (WGS) entry which is preliminary data.</text>
</comment>
<dbReference type="InterPro" id="IPR036392">
    <property type="entry name" value="PLAT/LH2_dom_sf"/>
</dbReference>
<evidence type="ECO:0000256" key="4">
    <source>
        <dbReference type="ARBA" id="ARBA00023157"/>
    </source>
</evidence>
<organism evidence="6 7">
    <name type="scientific">Ophiocordyceps australis</name>
    <dbReference type="NCBI Taxonomy" id="1399860"/>
    <lineage>
        <taxon>Eukaryota</taxon>
        <taxon>Fungi</taxon>
        <taxon>Dikarya</taxon>
        <taxon>Ascomycota</taxon>
        <taxon>Pezizomycotina</taxon>
        <taxon>Sordariomycetes</taxon>
        <taxon>Hypocreomycetidae</taxon>
        <taxon>Hypocreales</taxon>
        <taxon>Ophiocordycipitaceae</taxon>
        <taxon>Ophiocordyceps</taxon>
    </lineage>
</organism>
<keyword evidence="4" id="KW-1015">Disulfide bond</keyword>
<keyword evidence="2 5" id="KW-0732">Signal</keyword>
<keyword evidence="3" id="KW-0843">Virulence</keyword>
<keyword evidence="1" id="KW-0800">Toxin</keyword>
<dbReference type="AlphaFoldDB" id="A0A2C5YG61"/>
<proteinExistence type="predicted"/>
<dbReference type="EMBL" id="NJET01000006">
    <property type="protein sequence ID" value="PHH66603.1"/>
    <property type="molecule type" value="Genomic_DNA"/>
</dbReference>
<dbReference type="Gene3D" id="3.90.210.10">
    <property type="entry name" value="Heat-Labile Enterotoxin, subunit A"/>
    <property type="match status" value="1"/>
</dbReference>
<evidence type="ECO:0000256" key="2">
    <source>
        <dbReference type="ARBA" id="ARBA00022729"/>
    </source>
</evidence>
<sequence>MASIQSLGQVILLTLLSLLVSLNKAEEQPAIRPDKKQGVAYYVTETAPDVFRGAQRIKSPCKQSNAKPDLSLWRHAYPEDFNPYYHSTCPYIFLHSSARRALEQARRHLKSYIYSVHLDERSISLKNTFGSHHKRFEDRWAILGDLLYRQIENWRVVERGSYSAIVLNSDFDWLYYFGDTAYGAAPQLAGFPMTHPALTMDPWNKQICPFNYTELPEQQTCQPDPSYTLEFTELPQGIMARFRDGRLFPAECADLLVVLQAYLPELKKRIEKYLYDSACQHIQNMVSLLACPKVQDLNVTLEIGSMSYAGTYDTIKFTIGGEKNEWDTVAMGSYFSAGWKNTRTVDLLTGFKRKAVPLDDIHYLKVIDKWSESSIGGDAWYCKSIDLRGRCAGTNQEVAVTKLRNLERWYQHQGDDVAFVVQNFWLFPRDWKQVVQHDGSEIAWRLGPISALQANCWRNLRNLRECLKTHWTQIQSNTMEPDTDVGVA</sequence>
<dbReference type="Proteomes" id="UP000226192">
    <property type="component" value="Unassembled WGS sequence"/>
</dbReference>
<evidence type="ECO:0000313" key="7">
    <source>
        <dbReference type="Proteomes" id="UP000226192"/>
    </source>
</evidence>
<gene>
    <name evidence="6" type="ORF">CDD81_6440</name>
</gene>
<accession>A0A2C5YG61</accession>
<evidence type="ECO:0000256" key="5">
    <source>
        <dbReference type="SAM" id="SignalP"/>
    </source>
</evidence>
<evidence type="ECO:0000256" key="1">
    <source>
        <dbReference type="ARBA" id="ARBA00022656"/>
    </source>
</evidence>
<dbReference type="InterPro" id="IPR001144">
    <property type="entry name" value="Enterotoxin_A"/>
</dbReference>
<feature type="chain" id="PRO_5012225819" evidence="5">
    <location>
        <begin position="26"/>
        <end position="488"/>
    </location>
</feature>
<dbReference type="SUPFAM" id="SSF49723">
    <property type="entry name" value="Lipase/lipooxygenase domain (PLAT/LH2 domain)"/>
    <property type="match status" value="1"/>
</dbReference>
<dbReference type="STRING" id="1399860.A0A2C5YG61"/>
<dbReference type="OrthoDB" id="4927048at2759"/>
<name>A0A2C5YG61_9HYPO</name>
<protein>
    <submittedName>
        <fullName evidence="6">Putative enterotoxin</fullName>
    </submittedName>
</protein>
<evidence type="ECO:0000256" key="3">
    <source>
        <dbReference type="ARBA" id="ARBA00023026"/>
    </source>
</evidence>